<feature type="compositionally biased region" description="Basic residues" evidence="1">
    <location>
        <begin position="328"/>
        <end position="338"/>
    </location>
</feature>
<accession>K0R5P4</accession>
<evidence type="ECO:0000256" key="1">
    <source>
        <dbReference type="SAM" id="MobiDB-lite"/>
    </source>
</evidence>
<feature type="compositionally biased region" description="Low complexity" evidence="1">
    <location>
        <begin position="231"/>
        <end position="240"/>
    </location>
</feature>
<dbReference type="Proteomes" id="UP000266841">
    <property type="component" value="Unassembled WGS sequence"/>
</dbReference>
<organism evidence="2 3">
    <name type="scientific">Thalassiosira oceanica</name>
    <name type="common">Marine diatom</name>
    <dbReference type="NCBI Taxonomy" id="159749"/>
    <lineage>
        <taxon>Eukaryota</taxon>
        <taxon>Sar</taxon>
        <taxon>Stramenopiles</taxon>
        <taxon>Ochrophyta</taxon>
        <taxon>Bacillariophyta</taxon>
        <taxon>Coscinodiscophyceae</taxon>
        <taxon>Thalassiosirophycidae</taxon>
        <taxon>Thalassiosirales</taxon>
        <taxon>Thalassiosiraceae</taxon>
        <taxon>Thalassiosira</taxon>
    </lineage>
</organism>
<feature type="compositionally biased region" description="Gly residues" evidence="1">
    <location>
        <begin position="288"/>
        <end position="301"/>
    </location>
</feature>
<keyword evidence="3" id="KW-1185">Reference proteome</keyword>
<feature type="region of interest" description="Disordered" evidence="1">
    <location>
        <begin position="140"/>
        <end position="396"/>
    </location>
</feature>
<feature type="compositionally biased region" description="Basic residues" evidence="1">
    <location>
        <begin position="241"/>
        <end position="259"/>
    </location>
</feature>
<evidence type="ECO:0000313" key="3">
    <source>
        <dbReference type="Proteomes" id="UP000266841"/>
    </source>
</evidence>
<feature type="compositionally biased region" description="Low complexity" evidence="1">
    <location>
        <begin position="312"/>
        <end position="322"/>
    </location>
</feature>
<name>K0R5P4_THAOC</name>
<evidence type="ECO:0000313" key="2">
    <source>
        <dbReference type="EMBL" id="EJK43916.1"/>
    </source>
</evidence>
<dbReference type="AlphaFoldDB" id="K0R5P4"/>
<gene>
    <name evidence="2" type="ORF">THAOC_37593</name>
</gene>
<feature type="non-terminal residue" evidence="2">
    <location>
        <position position="396"/>
    </location>
</feature>
<protein>
    <submittedName>
        <fullName evidence="2">Uncharacterized protein</fullName>
    </submittedName>
</protein>
<reference evidence="2 3" key="1">
    <citation type="journal article" date="2012" name="Genome Biol.">
        <title>Genome and low-iron response of an oceanic diatom adapted to chronic iron limitation.</title>
        <authorList>
            <person name="Lommer M."/>
            <person name="Specht M."/>
            <person name="Roy A.S."/>
            <person name="Kraemer L."/>
            <person name="Andreson R."/>
            <person name="Gutowska M.A."/>
            <person name="Wolf J."/>
            <person name="Bergner S.V."/>
            <person name="Schilhabel M.B."/>
            <person name="Klostermeier U.C."/>
            <person name="Beiko R.G."/>
            <person name="Rosenstiel P."/>
            <person name="Hippler M."/>
            <person name="Laroche J."/>
        </authorList>
    </citation>
    <scope>NUCLEOTIDE SEQUENCE [LARGE SCALE GENOMIC DNA]</scope>
    <source>
        <strain evidence="2 3">CCMP1005</strain>
    </source>
</reference>
<comment type="caution">
    <text evidence="2">The sequence shown here is derived from an EMBL/GenBank/DDBJ whole genome shotgun (WGS) entry which is preliminary data.</text>
</comment>
<feature type="compositionally biased region" description="Pro residues" evidence="1">
    <location>
        <begin position="363"/>
        <end position="372"/>
    </location>
</feature>
<sequence>MTRPGRCTNDDVLPASWLAEPMSSFFTFGTPDECCAQDAFAGRPCGVDDCRDGGGGGGESDPTGITYPPSHRCRGRMWHPDLTSPTPACTNTVTDYPGEWDGPLMVGVTMFAASSDCCDTLWGDWKNKKEEKRMRCRAVEAAECSDPDPPGTDAGGGARRSRPPPVLRAGSAIALAPLRDGRGARTARPGRTPGSGRGGSSTGATASAAGGTTGTPSMTWESARGWTTAAGGRPRGSSQGRGRRRRRRQQRRRRRRRPLRPPPLPRRGPCSATGAGAAWKRRARCAGRGPGGSSARGGPGAPGTTHLKPARRTAAAMPARSTTPPPRGARRRPTRSSARRGPGAPGTSPREPAGRTAARTPGPALPTAPPPCRADRSSARRGARAPRSAAGTSPWA</sequence>
<dbReference type="EMBL" id="AGNL01050451">
    <property type="protein sequence ID" value="EJK43916.1"/>
    <property type="molecule type" value="Genomic_DNA"/>
</dbReference>
<feature type="compositionally biased region" description="Low complexity" evidence="1">
    <location>
        <begin position="202"/>
        <end position="217"/>
    </location>
</feature>
<proteinExistence type="predicted"/>